<feature type="domain" description="Pyrroline-5-carboxylate reductase catalytic N-terminal" evidence="3">
    <location>
        <begin position="5"/>
        <end position="44"/>
    </location>
</feature>
<accession>A0AAE1FTI6</accession>
<sequence>MAALRVSFLGAGNMAQALAKGFIASGLTQPGNLVASCPPTDKHLLRQMEHMGLPHDTRQQGGSLPWRSPCPPESCDASHAQYPGSSAAGGRQCLPGARTLLSADAQLTHRMLSAVGEVSEVPESYMDAVTGLSGAGPAYVYMVVEALADGGVRMGLPRPFGSLIGITDINGFSQDGEGRQANTPGLLKDEVCSPGGCTIRGCTGVGGVVV</sequence>
<dbReference type="InterPro" id="IPR029036">
    <property type="entry name" value="P5CR_dimer"/>
</dbReference>
<keyword evidence="1" id="KW-0560">Oxidoreductase</keyword>
<proteinExistence type="predicted"/>
<dbReference type="SUPFAM" id="SSF48179">
    <property type="entry name" value="6-phosphogluconate dehydrogenase C-terminal domain-like"/>
    <property type="match status" value="1"/>
</dbReference>
<comment type="caution">
    <text evidence="5">The sequence shown here is derived from an EMBL/GenBank/DDBJ whole genome shotgun (WGS) entry which is preliminary data.</text>
</comment>
<dbReference type="InterPro" id="IPR008927">
    <property type="entry name" value="6-PGluconate_DH-like_C_sf"/>
</dbReference>
<name>A0AAE1FTI6_PETCI</name>
<dbReference type="GO" id="GO:0004735">
    <property type="term" value="F:pyrroline-5-carboxylate reductase activity"/>
    <property type="evidence" value="ECO:0007669"/>
    <property type="project" value="TreeGrafter"/>
</dbReference>
<dbReference type="PANTHER" id="PTHR11645">
    <property type="entry name" value="PYRROLINE-5-CARBOXYLATE REDUCTASE"/>
    <property type="match status" value="1"/>
</dbReference>
<dbReference type="Proteomes" id="UP001286313">
    <property type="component" value="Unassembled WGS sequence"/>
</dbReference>
<dbReference type="EMBL" id="JAWQEG010001669">
    <property type="protein sequence ID" value="KAK3877503.1"/>
    <property type="molecule type" value="Genomic_DNA"/>
</dbReference>
<dbReference type="PANTHER" id="PTHR11645:SF0">
    <property type="entry name" value="PYRROLINE-5-CARBOXYLATE REDUCTASE 3"/>
    <property type="match status" value="1"/>
</dbReference>
<organism evidence="5 6">
    <name type="scientific">Petrolisthes cinctipes</name>
    <name type="common">Flat porcelain crab</name>
    <dbReference type="NCBI Taxonomy" id="88211"/>
    <lineage>
        <taxon>Eukaryota</taxon>
        <taxon>Metazoa</taxon>
        <taxon>Ecdysozoa</taxon>
        <taxon>Arthropoda</taxon>
        <taxon>Crustacea</taxon>
        <taxon>Multicrustacea</taxon>
        <taxon>Malacostraca</taxon>
        <taxon>Eumalacostraca</taxon>
        <taxon>Eucarida</taxon>
        <taxon>Decapoda</taxon>
        <taxon>Pleocyemata</taxon>
        <taxon>Anomura</taxon>
        <taxon>Galatheoidea</taxon>
        <taxon>Porcellanidae</taxon>
        <taxon>Petrolisthes</taxon>
    </lineage>
</organism>
<evidence type="ECO:0000259" key="3">
    <source>
        <dbReference type="Pfam" id="PF03807"/>
    </source>
</evidence>
<gene>
    <name evidence="5" type="ORF">Pcinc_017790</name>
</gene>
<evidence type="ECO:0000256" key="1">
    <source>
        <dbReference type="ARBA" id="ARBA00023002"/>
    </source>
</evidence>
<dbReference type="Gene3D" id="3.40.50.720">
    <property type="entry name" value="NAD(P)-binding Rossmann-like Domain"/>
    <property type="match status" value="1"/>
</dbReference>
<protein>
    <recommendedName>
        <fullName evidence="7">Pyrroline-5-carboxylate reductase</fullName>
    </recommendedName>
</protein>
<evidence type="ECO:0000259" key="4">
    <source>
        <dbReference type="Pfam" id="PF14748"/>
    </source>
</evidence>
<dbReference type="Pfam" id="PF03807">
    <property type="entry name" value="F420_oxidored"/>
    <property type="match status" value="1"/>
</dbReference>
<feature type="domain" description="Pyrroline-5-carboxylate reductase dimerisation" evidence="4">
    <location>
        <begin position="123"/>
        <end position="202"/>
    </location>
</feature>
<feature type="region of interest" description="Disordered" evidence="2">
    <location>
        <begin position="70"/>
        <end position="89"/>
    </location>
</feature>
<evidence type="ECO:0008006" key="7">
    <source>
        <dbReference type="Google" id="ProtNLM"/>
    </source>
</evidence>
<dbReference type="Gene3D" id="1.10.3730.10">
    <property type="entry name" value="ProC C-terminal domain-like"/>
    <property type="match status" value="1"/>
</dbReference>
<dbReference type="GO" id="GO:0055129">
    <property type="term" value="P:L-proline biosynthetic process"/>
    <property type="evidence" value="ECO:0007669"/>
    <property type="project" value="TreeGrafter"/>
</dbReference>
<evidence type="ECO:0000256" key="2">
    <source>
        <dbReference type="SAM" id="MobiDB-lite"/>
    </source>
</evidence>
<dbReference type="AlphaFoldDB" id="A0AAE1FTI6"/>
<evidence type="ECO:0000313" key="5">
    <source>
        <dbReference type="EMBL" id="KAK3877503.1"/>
    </source>
</evidence>
<keyword evidence="6" id="KW-1185">Reference proteome</keyword>
<evidence type="ECO:0000313" key="6">
    <source>
        <dbReference type="Proteomes" id="UP001286313"/>
    </source>
</evidence>
<dbReference type="Pfam" id="PF14748">
    <property type="entry name" value="P5CR_dimer"/>
    <property type="match status" value="1"/>
</dbReference>
<reference evidence="5" key="1">
    <citation type="submission" date="2023-10" db="EMBL/GenBank/DDBJ databases">
        <title>Genome assemblies of two species of porcelain crab, Petrolisthes cinctipes and Petrolisthes manimaculis (Anomura: Porcellanidae).</title>
        <authorList>
            <person name="Angst P."/>
        </authorList>
    </citation>
    <scope>NUCLEOTIDE SEQUENCE</scope>
    <source>
        <strain evidence="5">PB745_01</strain>
        <tissue evidence="5">Gill</tissue>
    </source>
</reference>
<dbReference type="InterPro" id="IPR028939">
    <property type="entry name" value="P5C_Rdtase_cat_N"/>
</dbReference>